<dbReference type="Gene3D" id="2.160.20.10">
    <property type="entry name" value="Single-stranded right-handed beta-helix, Pectin lyase-like"/>
    <property type="match status" value="1"/>
</dbReference>
<feature type="domain" description="Right handed beta helix" evidence="1">
    <location>
        <begin position="184"/>
        <end position="342"/>
    </location>
</feature>
<name>A0A6C2U1Y0_PONDE</name>
<dbReference type="EMBL" id="CAAHFG010000001">
    <property type="protein sequence ID" value="VGO13990.1"/>
    <property type="molecule type" value="Genomic_DNA"/>
</dbReference>
<dbReference type="InterPro" id="IPR012334">
    <property type="entry name" value="Pectin_lyas_fold"/>
</dbReference>
<dbReference type="AlphaFoldDB" id="A0A6C2U1Y0"/>
<evidence type="ECO:0000313" key="3">
    <source>
        <dbReference type="Proteomes" id="UP000366872"/>
    </source>
</evidence>
<protein>
    <recommendedName>
        <fullName evidence="1">Right handed beta helix domain-containing protein</fullName>
    </recommendedName>
</protein>
<dbReference type="Proteomes" id="UP000366872">
    <property type="component" value="Unassembled WGS sequence"/>
</dbReference>
<accession>A0A6C2U1Y0</accession>
<gene>
    <name evidence="2" type="ORF">PDESU_02547</name>
</gene>
<dbReference type="InterPro" id="IPR011050">
    <property type="entry name" value="Pectin_lyase_fold/virulence"/>
</dbReference>
<proteinExistence type="predicted"/>
<dbReference type="Pfam" id="PF13229">
    <property type="entry name" value="Beta_helix"/>
    <property type="match status" value="1"/>
</dbReference>
<reference evidence="2 3" key="1">
    <citation type="submission" date="2019-04" db="EMBL/GenBank/DDBJ databases">
        <authorList>
            <person name="Van Vliet M D."/>
        </authorList>
    </citation>
    <scope>NUCLEOTIDE SEQUENCE [LARGE SCALE GENOMIC DNA]</scope>
    <source>
        <strain evidence="2 3">F1</strain>
    </source>
</reference>
<dbReference type="InterPro" id="IPR039448">
    <property type="entry name" value="Beta_helix"/>
</dbReference>
<dbReference type="SUPFAM" id="SSF51126">
    <property type="entry name" value="Pectin lyase-like"/>
    <property type="match status" value="1"/>
</dbReference>
<keyword evidence="3" id="KW-1185">Reference proteome</keyword>
<evidence type="ECO:0000313" key="2">
    <source>
        <dbReference type="EMBL" id="VGO13990.1"/>
    </source>
</evidence>
<sequence length="396" mass="43166">MIEDIEIFQDRAEYVMRGQASGAHLFSSPDAGRVIQRAIDSFNGEGGEVLLHRGTYELNAPIQLDSRCVLRGKGVATCLKLTAANEQGIGILCEDKDYASVCNLSLRPAARGTGVAGILLHSSGCCQIREVRCKGFASYGIWMRENSFLCEISRCQLADNQKSNLFMQNLRDGGRGGDFLPGLVTGLTIYGGGNGIECEHALVLNITSCLILHPGKNGIHIHSESNSVLVSGCRTLQVEKDCVVVQDSHEINLSSNIFCWHRDHGIILDNVKWGTVSANNIIDTGVRAHDKTLRNGIILRNGTSSVQITGNALFNWGDQMPMQTGIDEDASCRGNLMANNNVNYYTEQDVISRGAQSQAIGNLGIGPEAWIGMNREPYPDFTLDGLNAFLDDNFER</sequence>
<organism evidence="2 3">
    <name type="scientific">Pontiella desulfatans</name>
    <dbReference type="NCBI Taxonomy" id="2750659"/>
    <lineage>
        <taxon>Bacteria</taxon>
        <taxon>Pseudomonadati</taxon>
        <taxon>Kiritimatiellota</taxon>
        <taxon>Kiritimatiellia</taxon>
        <taxon>Kiritimatiellales</taxon>
        <taxon>Pontiellaceae</taxon>
        <taxon>Pontiella</taxon>
    </lineage>
</organism>
<evidence type="ECO:0000259" key="1">
    <source>
        <dbReference type="Pfam" id="PF13229"/>
    </source>
</evidence>
<dbReference type="RefSeq" id="WP_136079520.1">
    <property type="nucleotide sequence ID" value="NZ_CAAHFG010000001.1"/>
</dbReference>